<dbReference type="SUPFAM" id="SSF55729">
    <property type="entry name" value="Acyl-CoA N-acyltransferases (Nat)"/>
    <property type="match status" value="1"/>
</dbReference>
<keyword evidence="3" id="KW-1185">Reference proteome</keyword>
<dbReference type="PANTHER" id="PTHR43610">
    <property type="entry name" value="BLL6696 PROTEIN"/>
    <property type="match status" value="1"/>
</dbReference>
<comment type="caution">
    <text evidence="2">The sequence shown here is derived from an EMBL/GenBank/DDBJ whole genome shotgun (WGS) entry which is preliminary data.</text>
</comment>
<dbReference type="InterPro" id="IPR000182">
    <property type="entry name" value="GNAT_dom"/>
</dbReference>
<organism evidence="2 3">
    <name type="scientific">Streptomyces endophyticus</name>
    <dbReference type="NCBI Taxonomy" id="714166"/>
    <lineage>
        <taxon>Bacteria</taxon>
        <taxon>Bacillati</taxon>
        <taxon>Actinomycetota</taxon>
        <taxon>Actinomycetes</taxon>
        <taxon>Kitasatosporales</taxon>
        <taxon>Streptomycetaceae</taxon>
        <taxon>Streptomyces</taxon>
    </lineage>
</organism>
<dbReference type="InterPro" id="IPR016181">
    <property type="entry name" value="Acyl_CoA_acyltransferase"/>
</dbReference>
<dbReference type="PROSITE" id="PS51186">
    <property type="entry name" value="GNAT"/>
    <property type="match status" value="1"/>
</dbReference>
<dbReference type="PANTHER" id="PTHR43610:SF1">
    <property type="entry name" value="N-ACETYLTRANSFERASE DOMAIN-CONTAINING PROTEIN"/>
    <property type="match status" value="1"/>
</dbReference>
<dbReference type="Proteomes" id="UP001354931">
    <property type="component" value="Unassembled WGS sequence"/>
</dbReference>
<dbReference type="EMBL" id="JAOZYC010000157">
    <property type="protein sequence ID" value="MEB8342068.1"/>
    <property type="molecule type" value="Genomic_DNA"/>
</dbReference>
<dbReference type="Pfam" id="PF13302">
    <property type="entry name" value="Acetyltransf_3"/>
    <property type="match status" value="1"/>
</dbReference>
<evidence type="ECO:0000259" key="1">
    <source>
        <dbReference type="PROSITE" id="PS51186"/>
    </source>
</evidence>
<feature type="domain" description="N-acetyltransferase" evidence="1">
    <location>
        <begin position="15"/>
        <end position="180"/>
    </location>
</feature>
<gene>
    <name evidence="2" type="ORF">OKJ99_31690</name>
</gene>
<protein>
    <submittedName>
        <fullName evidence="2">GNAT family N-acetyltransferase</fullName>
    </submittedName>
</protein>
<dbReference type="Gene3D" id="3.40.630.30">
    <property type="match status" value="1"/>
</dbReference>
<reference evidence="2 3" key="1">
    <citation type="submission" date="2022-10" db="EMBL/GenBank/DDBJ databases">
        <authorList>
            <person name="Xie J."/>
            <person name="Shen N."/>
        </authorList>
    </citation>
    <scope>NUCLEOTIDE SEQUENCE [LARGE SCALE GENOMIC DNA]</scope>
    <source>
        <strain evidence="2 3">YIM65594</strain>
    </source>
</reference>
<name>A0ABU6FDF4_9ACTN</name>
<accession>A0ABU6FDF4</accession>
<dbReference type="RefSeq" id="WP_326021392.1">
    <property type="nucleotide sequence ID" value="NZ_JAOZYC010000157.1"/>
</dbReference>
<evidence type="ECO:0000313" key="2">
    <source>
        <dbReference type="EMBL" id="MEB8342068.1"/>
    </source>
</evidence>
<proteinExistence type="predicted"/>
<sequence length="211" mass="23227">MRPWLEIPVLKGTLVGLEPLSAAHADDLARAGEEDRGSYDFTLVPRADQVGSYIEGQFARIEQGLVPFAQIRRGDGRAVGCTAYWDPRFWPGRERNPRAVEIGFTWLGASAQGTGLNAEAKLLLMTHAFEELGVARVDLKTDARNERSRRALQALGATFEGVLRNWSMSWAPGEEGRLRDSAMYSVVAEEWSRVKARLAARVAGHADGHPA</sequence>
<evidence type="ECO:0000313" key="3">
    <source>
        <dbReference type="Proteomes" id="UP001354931"/>
    </source>
</evidence>